<dbReference type="InterPro" id="IPR051266">
    <property type="entry name" value="CLCR"/>
</dbReference>
<evidence type="ECO:0000259" key="2">
    <source>
        <dbReference type="PROSITE" id="PS50234"/>
    </source>
</evidence>
<dbReference type="Pfam" id="PF00092">
    <property type="entry name" value="VWA"/>
    <property type="match status" value="1"/>
</dbReference>
<dbReference type="InterPro" id="IPR036465">
    <property type="entry name" value="vWFA_dom_sf"/>
</dbReference>
<dbReference type="Pfam" id="PF12034">
    <property type="entry name" value="YfbK_C"/>
    <property type="match status" value="1"/>
</dbReference>
<evidence type="ECO:0000256" key="1">
    <source>
        <dbReference type="SAM" id="MobiDB-lite"/>
    </source>
</evidence>
<dbReference type="InterPro" id="IPR021908">
    <property type="entry name" value="YfbK_C"/>
</dbReference>
<protein>
    <submittedName>
        <fullName evidence="3">von Willebrand factor, vWF type A domain protein STM2315</fullName>
    </submittedName>
</protein>
<feature type="compositionally biased region" description="Low complexity" evidence="1">
    <location>
        <begin position="35"/>
        <end position="48"/>
    </location>
</feature>
<dbReference type="AlphaFoldDB" id="A0A3B0ZNK5"/>
<feature type="non-terminal residue" evidence="3">
    <location>
        <position position="542"/>
    </location>
</feature>
<accession>A0A3B0ZNK5</accession>
<feature type="region of interest" description="Disordered" evidence="1">
    <location>
        <begin position="26"/>
        <end position="48"/>
    </location>
</feature>
<dbReference type="SUPFAM" id="SSF53300">
    <property type="entry name" value="vWA-like"/>
    <property type="match status" value="1"/>
</dbReference>
<dbReference type="PANTHER" id="PTHR10579:SF43">
    <property type="entry name" value="ZINC FINGER (C3HC4-TYPE RING FINGER) FAMILY PROTEIN"/>
    <property type="match status" value="1"/>
</dbReference>
<name>A0A3B0ZNK5_9ZZZZ</name>
<proteinExistence type="predicted"/>
<gene>
    <name evidence="3" type="ORF">MNBD_GAMMA17-1036</name>
</gene>
<dbReference type="PANTHER" id="PTHR10579">
    <property type="entry name" value="CALCIUM-ACTIVATED CHLORIDE CHANNEL REGULATOR"/>
    <property type="match status" value="1"/>
</dbReference>
<dbReference type="CDD" id="cd01465">
    <property type="entry name" value="vWA_subgroup"/>
    <property type="match status" value="1"/>
</dbReference>
<dbReference type="InterPro" id="IPR002035">
    <property type="entry name" value="VWF_A"/>
</dbReference>
<sequence length="542" mass="59643">MNPTVKKNGALTTVFATLLLTACTTPSPPQSKLETQAATPAPSTSSAPMLEKSYEMQDMATSSQTISIPGHIYHHRLRKKEFHTSFFEPTEQYSNITENRRIQVSDEPVSTFSIDVDTAAYANVRRFINGGNLPPKNAVRVEEMVNYFDYHYPVPESESTPFTITTEIGPTPWNNGSYLLHIGIQGYESAITASQPRNLVFLLDVSGSMNAANKLGLLKKSLRLLVNQLTPQDRVAIVVYAGASGVVLESTPGNRRNEIIDAMERLRAGGSTNGGAGIELAYSIAQQHFNKDGINRVILATDGDFNVGPSNTEALKALIKEKKRSGVGLTILGFGMGNYNDQLLESISNAGDGNAAYIDTLQEAQKVLVEEIGSTLNTIARDTKIQIEFNPEIVSSYRLVGYENRLLNNEDFKNDRIDAGDVGAGHSVTALYEIILTEPLRYNPTQSKALQLNDELAFLKLRYKRPDESSSIEVQHAIVMGDSYQRLASTSNNFRFTAAVAGFGQRLRNSDSLGNYSYPEILKLAQQSRGDDLFGYRAEFIQ</sequence>
<dbReference type="Gene3D" id="3.40.50.410">
    <property type="entry name" value="von Willebrand factor, type A domain"/>
    <property type="match status" value="1"/>
</dbReference>
<evidence type="ECO:0000313" key="3">
    <source>
        <dbReference type="EMBL" id="VAW89002.1"/>
    </source>
</evidence>
<organism evidence="3">
    <name type="scientific">hydrothermal vent metagenome</name>
    <dbReference type="NCBI Taxonomy" id="652676"/>
    <lineage>
        <taxon>unclassified sequences</taxon>
        <taxon>metagenomes</taxon>
        <taxon>ecological metagenomes</taxon>
    </lineage>
</organism>
<dbReference type="SMART" id="SM00327">
    <property type="entry name" value="VWA"/>
    <property type="match status" value="1"/>
</dbReference>
<dbReference type="Pfam" id="PF12450">
    <property type="entry name" value="vWF_A"/>
    <property type="match status" value="1"/>
</dbReference>
<feature type="domain" description="VWFA" evidence="2">
    <location>
        <begin position="198"/>
        <end position="379"/>
    </location>
</feature>
<dbReference type="PROSITE" id="PS51257">
    <property type="entry name" value="PROKAR_LIPOPROTEIN"/>
    <property type="match status" value="1"/>
</dbReference>
<reference evidence="3" key="1">
    <citation type="submission" date="2018-06" db="EMBL/GenBank/DDBJ databases">
        <authorList>
            <person name="Zhirakovskaya E."/>
        </authorList>
    </citation>
    <scope>NUCLEOTIDE SEQUENCE</scope>
</reference>
<dbReference type="EMBL" id="UOFQ01000116">
    <property type="protein sequence ID" value="VAW89002.1"/>
    <property type="molecule type" value="Genomic_DNA"/>
</dbReference>
<dbReference type="InterPro" id="IPR022156">
    <property type="entry name" value="Uncharacterised_YfbK_N"/>
</dbReference>
<dbReference type="PROSITE" id="PS50234">
    <property type="entry name" value="VWFA"/>
    <property type="match status" value="1"/>
</dbReference>